<accession>A0A212K3I3</accession>
<evidence type="ECO:0000313" key="1">
    <source>
        <dbReference type="EMBL" id="SBW06207.1"/>
    </source>
</evidence>
<proteinExistence type="predicted"/>
<dbReference type="EMBL" id="FLUP01000001">
    <property type="protein sequence ID" value="SBW06207.1"/>
    <property type="molecule type" value="Genomic_DNA"/>
</dbReference>
<sequence>MRLRKKLMVDGQEYGLVTENVALYYNRPGRAVFQVRATDEQAEALTGMVQFALGWAHSDGMTLFFTGDVERAVRVDGQQRRLFCREISARLDSNIPLAIRHATLKDVLGAYAAATGLEFILPDKPYASVKAPAFYGHGSGFHGLACAGDIFGIADYHWQAQGDGKIFVGSWADSRWPDRPGTISEEFFTAAGSAARKIAAVPTMRPGAVLNGQRVRMVRFSGHNMTVGFEDV</sequence>
<dbReference type="AlphaFoldDB" id="A0A212K3I3"/>
<dbReference type="RefSeq" id="WP_227119395.1">
    <property type="nucleotide sequence ID" value="NZ_LT598928.1"/>
</dbReference>
<protein>
    <submittedName>
        <fullName evidence="1">Uncharacterized protein</fullName>
    </submittedName>
</protein>
<organism evidence="1">
    <name type="scientific">uncultured Desulfovibrio sp</name>
    <dbReference type="NCBI Taxonomy" id="167968"/>
    <lineage>
        <taxon>Bacteria</taxon>
        <taxon>Pseudomonadati</taxon>
        <taxon>Thermodesulfobacteriota</taxon>
        <taxon>Desulfovibrionia</taxon>
        <taxon>Desulfovibrionales</taxon>
        <taxon>Desulfovibrionaceae</taxon>
        <taxon>Desulfovibrio</taxon>
        <taxon>environmental samples</taxon>
    </lineage>
</organism>
<gene>
    <name evidence="1" type="ORF">KM92DES2_12159</name>
</gene>
<reference evidence="1" key="1">
    <citation type="submission" date="2016-04" db="EMBL/GenBank/DDBJ databases">
        <authorList>
            <person name="Evans L.H."/>
            <person name="Alamgir A."/>
            <person name="Owens N."/>
            <person name="Weber N.D."/>
            <person name="Virtaneva K."/>
            <person name="Barbian K."/>
            <person name="Babar A."/>
            <person name="Rosenke K."/>
        </authorList>
    </citation>
    <scope>NUCLEOTIDE SEQUENCE</scope>
    <source>
        <strain evidence="1">92-2</strain>
    </source>
</reference>
<name>A0A212K3I3_9BACT</name>